<proteinExistence type="predicted"/>
<dbReference type="FunFam" id="3.10.20.90:FF:000320">
    <property type="entry name" value="Predicted protein"/>
    <property type="match status" value="1"/>
</dbReference>
<dbReference type="InterPro" id="IPR000270">
    <property type="entry name" value="PB1_dom"/>
</dbReference>
<dbReference type="SMART" id="SM00666">
    <property type="entry name" value="PB1"/>
    <property type="match status" value="1"/>
</dbReference>
<dbReference type="GO" id="GO:0005080">
    <property type="term" value="F:protein kinase C binding"/>
    <property type="evidence" value="ECO:0007669"/>
    <property type="project" value="TreeGrafter"/>
</dbReference>
<feature type="compositionally biased region" description="Basic and acidic residues" evidence="1">
    <location>
        <begin position="120"/>
        <end position="129"/>
    </location>
</feature>
<dbReference type="SUPFAM" id="SSF54277">
    <property type="entry name" value="CAD &amp; PB1 domains"/>
    <property type="match status" value="1"/>
</dbReference>
<dbReference type="GO" id="GO:0007032">
    <property type="term" value="P:endosome organization"/>
    <property type="evidence" value="ECO:0007669"/>
    <property type="project" value="TreeGrafter"/>
</dbReference>
<gene>
    <name evidence="3" type="primary">ORF187364</name>
    <name evidence="4" type="synonym">ORF187400</name>
</gene>
<dbReference type="GO" id="GO:0016235">
    <property type="term" value="C:aggresome"/>
    <property type="evidence" value="ECO:0007669"/>
    <property type="project" value="TreeGrafter"/>
</dbReference>
<sequence>MNTVIKAHLNRADSTVEVRRIPLAVSGQDTSGILKEIASKVGSVFPGLADKQFTLKWKDSDGDLIMMTTDEEVMEAVSHAQNSPLKIFITVDGVKDTGAQEFMDIQSDRSQEPAEGDESTNEHEADFMRRPFCRPPPPGFAERPSFEHPMEFFGKICGSRKRGYPDYFNPRGHSGPHFGHLGPRGHHFMHLGPQGHHFGPQGPFGMLGAFGGHGFFEGPHSQHFPGEGNISDTTLATIIILENDMKNMVGRQT</sequence>
<dbReference type="GO" id="GO:0035973">
    <property type="term" value="P:aggrephagy"/>
    <property type="evidence" value="ECO:0007669"/>
    <property type="project" value="TreeGrafter"/>
</dbReference>
<dbReference type="GO" id="GO:0070530">
    <property type="term" value="F:K63-linked polyubiquitin modification-dependent protein binding"/>
    <property type="evidence" value="ECO:0007669"/>
    <property type="project" value="TreeGrafter"/>
</dbReference>
<feature type="region of interest" description="Disordered" evidence="1">
    <location>
        <begin position="105"/>
        <end position="131"/>
    </location>
</feature>
<name>A0A0B7BHA7_9EUPU</name>
<dbReference type="Pfam" id="PF00564">
    <property type="entry name" value="PB1"/>
    <property type="match status" value="1"/>
</dbReference>
<dbReference type="PROSITE" id="PS51745">
    <property type="entry name" value="PB1"/>
    <property type="match status" value="1"/>
</dbReference>
<dbReference type="InterPro" id="IPR053793">
    <property type="entry name" value="PB1-like"/>
</dbReference>
<dbReference type="GO" id="GO:0000423">
    <property type="term" value="P:mitophagy"/>
    <property type="evidence" value="ECO:0007669"/>
    <property type="project" value="TreeGrafter"/>
</dbReference>
<dbReference type="EMBL" id="HACG01045406">
    <property type="protein sequence ID" value="CEK92271.1"/>
    <property type="molecule type" value="Transcribed_RNA"/>
</dbReference>
<dbReference type="EMBL" id="HACG01045402">
    <property type="protein sequence ID" value="CEK92267.1"/>
    <property type="molecule type" value="Transcribed_RNA"/>
</dbReference>
<reference evidence="3" key="1">
    <citation type="submission" date="2014-12" db="EMBL/GenBank/DDBJ databases">
        <title>Insight into the proteome of Arion vulgaris.</title>
        <authorList>
            <person name="Aradska J."/>
            <person name="Bulat T."/>
            <person name="Smidak R."/>
            <person name="Sarate P."/>
            <person name="Gangsoo J."/>
            <person name="Sialana F."/>
            <person name="Bilban M."/>
            <person name="Lubec G."/>
        </authorList>
    </citation>
    <scope>NUCLEOTIDE SEQUENCE</scope>
    <source>
        <tissue evidence="3">Skin</tissue>
    </source>
</reference>
<organism evidence="3">
    <name type="scientific">Arion vulgaris</name>
    <dbReference type="NCBI Taxonomy" id="1028688"/>
    <lineage>
        <taxon>Eukaryota</taxon>
        <taxon>Metazoa</taxon>
        <taxon>Spiralia</taxon>
        <taxon>Lophotrochozoa</taxon>
        <taxon>Mollusca</taxon>
        <taxon>Gastropoda</taxon>
        <taxon>Heterobranchia</taxon>
        <taxon>Euthyneura</taxon>
        <taxon>Panpulmonata</taxon>
        <taxon>Eupulmonata</taxon>
        <taxon>Stylommatophora</taxon>
        <taxon>Helicina</taxon>
        <taxon>Arionoidea</taxon>
        <taxon>Arionidae</taxon>
        <taxon>Arion</taxon>
    </lineage>
</organism>
<dbReference type="GO" id="GO:0044753">
    <property type="term" value="C:amphisome"/>
    <property type="evidence" value="ECO:0007669"/>
    <property type="project" value="TreeGrafter"/>
</dbReference>
<dbReference type="PANTHER" id="PTHR15090:SF0">
    <property type="entry name" value="SEQUESTOSOME-1"/>
    <property type="match status" value="1"/>
</dbReference>
<evidence type="ECO:0000259" key="2">
    <source>
        <dbReference type="PROSITE" id="PS51745"/>
    </source>
</evidence>
<evidence type="ECO:0000313" key="3">
    <source>
        <dbReference type="EMBL" id="CEK92267.1"/>
    </source>
</evidence>
<dbReference type="InterPro" id="IPR052260">
    <property type="entry name" value="Autophagy_Rcpt_SigReg"/>
</dbReference>
<evidence type="ECO:0000313" key="4">
    <source>
        <dbReference type="EMBL" id="CEK92271.1"/>
    </source>
</evidence>
<dbReference type="Gene3D" id="3.10.20.90">
    <property type="entry name" value="Phosphatidylinositol 3-kinase Catalytic Subunit, Chain A, domain 1"/>
    <property type="match status" value="1"/>
</dbReference>
<evidence type="ECO:0000256" key="1">
    <source>
        <dbReference type="SAM" id="MobiDB-lite"/>
    </source>
</evidence>
<feature type="domain" description="PB1" evidence="2">
    <location>
        <begin position="2"/>
        <end position="92"/>
    </location>
</feature>
<dbReference type="AlphaFoldDB" id="A0A0B7BHA7"/>
<dbReference type="PANTHER" id="PTHR15090">
    <property type="entry name" value="SEQUESTOSOME 1-RELATED"/>
    <property type="match status" value="1"/>
</dbReference>
<accession>A0A0B7BHA7</accession>
<protein>
    <recommendedName>
        <fullName evidence="2">PB1 domain-containing protein</fullName>
    </recommendedName>
</protein>